<organism evidence="1 2">
    <name type="scientific">Microbacterium oxydans</name>
    <dbReference type="NCBI Taxonomy" id="82380"/>
    <lineage>
        <taxon>Bacteria</taxon>
        <taxon>Bacillati</taxon>
        <taxon>Actinomycetota</taxon>
        <taxon>Actinomycetes</taxon>
        <taxon>Micrococcales</taxon>
        <taxon>Microbacteriaceae</taxon>
        <taxon>Microbacterium</taxon>
    </lineage>
</organism>
<reference evidence="1 2" key="1">
    <citation type="submission" date="2015-02" db="EMBL/GenBank/DDBJ databases">
        <title>Draft genome sequences of ten Microbacterium spp. with emphasis on heavy metal contaminated environments.</title>
        <authorList>
            <person name="Corretto E."/>
        </authorList>
    </citation>
    <scope>NUCLEOTIDE SEQUENCE [LARGE SCALE GENOMIC DNA]</scope>
    <source>
        <strain evidence="1 2">BEL4b</strain>
    </source>
</reference>
<protein>
    <recommendedName>
        <fullName evidence="3">DUF3892 domain-containing protein</fullName>
    </recommendedName>
</protein>
<evidence type="ECO:0000313" key="1">
    <source>
        <dbReference type="EMBL" id="KJL31052.1"/>
    </source>
</evidence>
<evidence type="ECO:0008006" key="3">
    <source>
        <dbReference type="Google" id="ProtNLM"/>
    </source>
</evidence>
<dbReference type="InterPro" id="IPR024997">
    <property type="entry name" value="DUF3892"/>
</dbReference>
<accession>A0A0F0LCW0</accession>
<dbReference type="Proteomes" id="UP000033640">
    <property type="component" value="Unassembled WGS sequence"/>
</dbReference>
<dbReference type="PATRIC" id="fig|82380.11.peg.519"/>
<proteinExistence type="predicted"/>
<dbReference type="EMBL" id="JYIW01000017">
    <property type="protein sequence ID" value="KJL31052.1"/>
    <property type="molecule type" value="Genomic_DNA"/>
</dbReference>
<dbReference type="AlphaFoldDB" id="A0A0F0LCW0"/>
<sequence>MTLQVMAVRKDHDGNITHLRGAGWEATIERVIGDIDAGRYRYIVLVGGQAADVFVAPATTYWKQHLRTTADTTTRNTLDALPLFSSKDV</sequence>
<dbReference type="RefSeq" id="WP_197072050.1">
    <property type="nucleotide sequence ID" value="NZ_JYIW01000017.1"/>
</dbReference>
<comment type="caution">
    <text evidence="1">The sequence shown here is derived from an EMBL/GenBank/DDBJ whole genome shotgun (WGS) entry which is preliminary data.</text>
</comment>
<name>A0A0F0LCW0_9MICO</name>
<gene>
    <name evidence="1" type="ORF">RS83_00503</name>
</gene>
<dbReference type="Pfam" id="PF13031">
    <property type="entry name" value="DUF3892"/>
    <property type="match status" value="1"/>
</dbReference>
<evidence type="ECO:0000313" key="2">
    <source>
        <dbReference type="Proteomes" id="UP000033640"/>
    </source>
</evidence>